<dbReference type="Pfam" id="PF11950">
    <property type="entry name" value="DUF3467"/>
    <property type="match status" value="1"/>
</dbReference>
<gene>
    <name evidence="1" type="ORF">HGMM_F05B10C04</name>
</gene>
<accession>H5SAJ6</accession>
<sequence>MVTAYSNLARIAHSPADFVIDFAQWLPGDAQAWVQARILLSPLSAKLLLRALAENLARYEAAFGEIPVPGGPSLADLLFHPPADTNP</sequence>
<reference evidence="1" key="2">
    <citation type="journal article" date="2012" name="PLoS ONE">
        <title>A Deeply Branching Thermophilic Bacterium with an Ancient Acetyl-CoA Pathway Dominates a Subsurface Ecosystem.</title>
        <authorList>
            <person name="Takami H."/>
            <person name="Noguchi H."/>
            <person name="Takaki Y."/>
            <person name="Uchiyama I."/>
            <person name="Toyoda A."/>
            <person name="Nishi S."/>
            <person name="Chee G.-J."/>
            <person name="Arai W."/>
            <person name="Nunoura T."/>
            <person name="Itoh T."/>
            <person name="Hattori M."/>
            <person name="Takai K."/>
        </authorList>
    </citation>
    <scope>NUCLEOTIDE SEQUENCE</scope>
</reference>
<organism evidence="1">
    <name type="scientific">uncultured Chloroflexota bacterium</name>
    <dbReference type="NCBI Taxonomy" id="166587"/>
    <lineage>
        <taxon>Bacteria</taxon>
        <taxon>Bacillati</taxon>
        <taxon>Chloroflexota</taxon>
        <taxon>environmental samples</taxon>
    </lineage>
</organism>
<dbReference type="AlphaFoldDB" id="H5SAJ6"/>
<dbReference type="InterPro" id="IPR021857">
    <property type="entry name" value="DUF3467"/>
</dbReference>
<protein>
    <submittedName>
        <fullName evidence="1">Hypothetical conserved protein</fullName>
    </submittedName>
</protein>
<evidence type="ECO:0000313" key="1">
    <source>
        <dbReference type="EMBL" id="BAL53182.1"/>
    </source>
</evidence>
<reference evidence="1" key="1">
    <citation type="journal article" date="2005" name="Environ. Microbiol.">
        <title>Genetic and functional properties of uncultivated thermophilic crenarchaeotes from a subsurface gold mine as revealed by analysis of genome fragments.</title>
        <authorList>
            <person name="Nunoura T."/>
            <person name="Hirayama H."/>
            <person name="Takami H."/>
            <person name="Oida H."/>
            <person name="Nishi S."/>
            <person name="Shimamura S."/>
            <person name="Suzuki Y."/>
            <person name="Inagaki F."/>
            <person name="Takai K."/>
            <person name="Nealson K.H."/>
            <person name="Horikoshi K."/>
        </authorList>
    </citation>
    <scope>NUCLEOTIDE SEQUENCE</scope>
</reference>
<proteinExistence type="predicted"/>
<dbReference type="EMBL" id="AP011651">
    <property type="protein sequence ID" value="BAL53182.1"/>
    <property type="molecule type" value="Genomic_DNA"/>
</dbReference>
<name>H5SAJ6_9CHLR</name>